<proteinExistence type="predicted"/>
<organism evidence="1 2">
    <name type="scientific">Sander lucioperca</name>
    <name type="common">Pike-perch</name>
    <name type="synonym">Perca lucioperca</name>
    <dbReference type="NCBI Taxonomy" id="283035"/>
    <lineage>
        <taxon>Eukaryota</taxon>
        <taxon>Metazoa</taxon>
        <taxon>Chordata</taxon>
        <taxon>Craniata</taxon>
        <taxon>Vertebrata</taxon>
        <taxon>Euteleostomi</taxon>
        <taxon>Actinopterygii</taxon>
        <taxon>Neopterygii</taxon>
        <taxon>Teleostei</taxon>
        <taxon>Neoteleostei</taxon>
        <taxon>Acanthomorphata</taxon>
        <taxon>Eupercaria</taxon>
        <taxon>Perciformes</taxon>
        <taxon>Percoidei</taxon>
        <taxon>Percidae</taxon>
        <taxon>Luciopercinae</taxon>
        <taxon>Sander</taxon>
    </lineage>
</organism>
<keyword evidence="2" id="KW-1185">Reference proteome</keyword>
<sequence>MPVLSVEPKHTQTLSHTQSHDCSAQARLCHSNKWLEFHVHPMLDNSLYSYK</sequence>
<accession>A0A8D0DDS3</accession>
<reference evidence="1" key="2">
    <citation type="submission" date="2025-09" db="UniProtKB">
        <authorList>
            <consortium name="Ensembl"/>
        </authorList>
    </citation>
    <scope>IDENTIFICATION</scope>
</reference>
<dbReference type="Proteomes" id="UP000694568">
    <property type="component" value="Unplaced"/>
</dbReference>
<name>A0A8D0DDS3_SANLU</name>
<evidence type="ECO:0000313" key="2">
    <source>
        <dbReference type="Proteomes" id="UP000694568"/>
    </source>
</evidence>
<dbReference type="Ensembl" id="ENSSLUT00000059447.1">
    <property type="protein sequence ID" value="ENSSLUP00000057776.1"/>
    <property type="gene ID" value="ENSSLUG00000024868.1"/>
</dbReference>
<protein>
    <submittedName>
        <fullName evidence="1">Uncharacterized protein</fullName>
    </submittedName>
</protein>
<dbReference type="AlphaFoldDB" id="A0A8D0DDS3"/>
<reference evidence="1" key="1">
    <citation type="submission" date="2025-08" db="UniProtKB">
        <authorList>
            <consortium name="Ensembl"/>
        </authorList>
    </citation>
    <scope>IDENTIFICATION</scope>
</reference>
<evidence type="ECO:0000313" key="1">
    <source>
        <dbReference type="Ensembl" id="ENSSLUP00000057776.1"/>
    </source>
</evidence>